<feature type="transmembrane region" description="Helical" evidence="6">
    <location>
        <begin position="32"/>
        <end position="51"/>
    </location>
</feature>
<dbReference type="GO" id="GO:0016020">
    <property type="term" value="C:membrane"/>
    <property type="evidence" value="ECO:0007669"/>
    <property type="project" value="UniProtKB-SubCell"/>
</dbReference>
<feature type="transmembrane region" description="Helical" evidence="6">
    <location>
        <begin position="63"/>
        <end position="89"/>
    </location>
</feature>
<name>A0ABD5KVE3_PRIAR</name>
<reference evidence="8 9" key="1">
    <citation type="submission" date="2024-05" db="EMBL/GenBank/DDBJ databases">
        <title>The mechanism of isolation and screening of efficient mineral weathering bacteria priestia aryabhattai c4-10 with weathered biotite.</title>
        <authorList>
            <person name="Yang S."/>
        </authorList>
    </citation>
    <scope>NUCLEOTIDE SEQUENCE [LARGE SCALE GENOMIC DNA]</scope>
    <source>
        <strain evidence="8 9">C4-10</strain>
    </source>
</reference>
<evidence type="ECO:0000256" key="3">
    <source>
        <dbReference type="ARBA" id="ARBA00022692"/>
    </source>
</evidence>
<organism evidence="8 9">
    <name type="scientific">Priestia aryabhattai</name>
    <name type="common">Bacillus aryabhattai</name>
    <dbReference type="NCBI Taxonomy" id="412384"/>
    <lineage>
        <taxon>Bacteria</taxon>
        <taxon>Bacillati</taxon>
        <taxon>Bacillota</taxon>
        <taxon>Bacilli</taxon>
        <taxon>Bacillales</taxon>
        <taxon>Bacillaceae</taxon>
        <taxon>Priestia</taxon>
    </lineage>
</organism>
<dbReference type="Pfam" id="PF04138">
    <property type="entry name" value="GtrA_DPMS_TM"/>
    <property type="match status" value="1"/>
</dbReference>
<dbReference type="PANTHER" id="PTHR38459">
    <property type="entry name" value="PROPHAGE BACTOPRENOL-LINKED GLUCOSE TRANSLOCASE HOMOLOG"/>
    <property type="match status" value="1"/>
</dbReference>
<evidence type="ECO:0000313" key="8">
    <source>
        <dbReference type="EMBL" id="MEN3155210.1"/>
    </source>
</evidence>
<evidence type="ECO:0000259" key="7">
    <source>
        <dbReference type="Pfam" id="PF04138"/>
    </source>
</evidence>
<comment type="similarity">
    <text evidence="2">Belongs to the GtrA family.</text>
</comment>
<evidence type="ECO:0000256" key="4">
    <source>
        <dbReference type="ARBA" id="ARBA00022989"/>
    </source>
</evidence>
<dbReference type="PANTHER" id="PTHR38459:SF1">
    <property type="entry name" value="PROPHAGE BACTOPRENOL-LINKED GLUCOSE TRANSLOCASE HOMOLOG"/>
    <property type="match status" value="1"/>
</dbReference>
<accession>A0ABD5KVE3</accession>
<evidence type="ECO:0000256" key="6">
    <source>
        <dbReference type="SAM" id="Phobius"/>
    </source>
</evidence>
<feature type="domain" description="GtrA/DPMS transmembrane" evidence="7">
    <location>
        <begin position="6"/>
        <end position="118"/>
    </location>
</feature>
<feature type="transmembrane region" description="Helical" evidence="6">
    <location>
        <begin position="7"/>
        <end position="26"/>
    </location>
</feature>
<dbReference type="InterPro" id="IPR007267">
    <property type="entry name" value="GtrA_DPMS_TM"/>
</dbReference>
<dbReference type="Proteomes" id="UP001418804">
    <property type="component" value="Unassembled WGS sequence"/>
</dbReference>
<sequence length="131" mass="15129">MIKFLKFGFVGIMNTLLTIISYLALIHFDMNYILANVLSYFIGVINSYYWNKSWVFQATVHKWMLAQFFIVNLITLAINTSCLFLLVHYTPANPIIGQLLSTCIGMFFNFFLNKIWTFKHTNNHSIGGSKA</sequence>
<keyword evidence="5 6" id="KW-0472">Membrane</keyword>
<feature type="transmembrane region" description="Helical" evidence="6">
    <location>
        <begin position="95"/>
        <end position="112"/>
    </location>
</feature>
<evidence type="ECO:0000313" key="9">
    <source>
        <dbReference type="Proteomes" id="UP001418804"/>
    </source>
</evidence>
<keyword evidence="3 6" id="KW-0812">Transmembrane</keyword>
<comment type="caution">
    <text evidence="8">The sequence shown here is derived from an EMBL/GenBank/DDBJ whole genome shotgun (WGS) entry which is preliminary data.</text>
</comment>
<dbReference type="RefSeq" id="WP_108674297.1">
    <property type="nucleotide sequence ID" value="NZ_CP025621.1"/>
</dbReference>
<reference evidence="8 9" key="2">
    <citation type="submission" date="2024-05" db="EMBL/GenBank/DDBJ databases">
        <authorList>
            <person name="Zheng X."/>
        </authorList>
    </citation>
    <scope>NUCLEOTIDE SEQUENCE [LARGE SCALE GENOMIC DNA]</scope>
    <source>
        <strain evidence="8 9">C4-10</strain>
    </source>
</reference>
<keyword evidence="4 6" id="KW-1133">Transmembrane helix</keyword>
<evidence type="ECO:0000256" key="5">
    <source>
        <dbReference type="ARBA" id="ARBA00023136"/>
    </source>
</evidence>
<proteinExistence type="inferred from homology"/>
<gene>
    <name evidence="8" type="ORF">ABDD91_20385</name>
</gene>
<dbReference type="AlphaFoldDB" id="A0ABD5KVE3"/>
<dbReference type="EMBL" id="JBDIVD010000001">
    <property type="protein sequence ID" value="MEN3155210.1"/>
    <property type="molecule type" value="Genomic_DNA"/>
</dbReference>
<evidence type="ECO:0000256" key="1">
    <source>
        <dbReference type="ARBA" id="ARBA00004141"/>
    </source>
</evidence>
<dbReference type="InterPro" id="IPR051401">
    <property type="entry name" value="GtrA_CellWall_Glycosyl"/>
</dbReference>
<comment type="subcellular location">
    <subcellularLocation>
        <location evidence="1">Membrane</location>
        <topology evidence="1">Multi-pass membrane protein</topology>
    </subcellularLocation>
</comment>
<protein>
    <submittedName>
        <fullName evidence="8">GtrA family protein</fullName>
    </submittedName>
</protein>
<evidence type="ECO:0000256" key="2">
    <source>
        <dbReference type="ARBA" id="ARBA00009399"/>
    </source>
</evidence>